<gene>
    <name evidence="1" type="ORF">I4F81_000365</name>
</gene>
<evidence type="ECO:0000313" key="2">
    <source>
        <dbReference type="Proteomes" id="UP000798662"/>
    </source>
</evidence>
<protein>
    <submittedName>
        <fullName evidence="1">Uncharacterized protein</fullName>
    </submittedName>
</protein>
<dbReference type="EMBL" id="CM020618">
    <property type="protein sequence ID" value="KAK1857750.1"/>
    <property type="molecule type" value="Genomic_DNA"/>
</dbReference>
<organism evidence="1 2">
    <name type="scientific">Pyropia yezoensis</name>
    <name type="common">Susabi-nori</name>
    <name type="synonym">Porphyra yezoensis</name>
    <dbReference type="NCBI Taxonomy" id="2788"/>
    <lineage>
        <taxon>Eukaryota</taxon>
        <taxon>Rhodophyta</taxon>
        <taxon>Bangiophyceae</taxon>
        <taxon>Bangiales</taxon>
        <taxon>Bangiaceae</taxon>
        <taxon>Pyropia</taxon>
    </lineage>
</organism>
<comment type="caution">
    <text evidence="1">The sequence shown here is derived from an EMBL/GenBank/DDBJ whole genome shotgun (WGS) entry which is preliminary data.</text>
</comment>
<proteinExistence type="predicted"/>
<sequence>MDGNGMGGGAASAREERVSKDAAARMREEFSSAASSLARLYKMSSEARASGSRSAYRDIAEWAVRKRREVAHDLPCSDLLRELIELCTRQLAEDFHAGGQAAAPPAARVSSVPASAEVSAGGGPAAAAVTAASQAPGTSSPILAATAAAAAVTELTELPPTLPPLRAALLPVSAAAGPSEPSSLAACVGNLTVGKKRGRCWSWAEQLSAAGGVGGGVQGAEAPRSGAGGGGSGGALGGGGGGGGGGSSSSGVCGTDGLIRAFGLCDEMAMLDSPPLSAKRCKGPGGGGRKDKRDKDKEREQREWEKLNRK</sequence>
<dbReference type="Proteomes" id="UP000798662">
    <property type="component" value="Chromosome 1"/>
</dbReference>
<accession>A0ACC3BJ09</accession>
<name>A0ACC3BJ09_PYRYE</name>
<keyword evidence="2" id="KW-1185">Reference proteome</keyword>
<evidence type="ECO:0000313" key="1">
    <source>
        <dbReference type="EMBL" id="KAK1857750.1"/>
    </source>
</evidence>
<reference evidence="1" key="1">
    <citation type="submission" date="2019-11" db="EMBL/GenBank/DDBJ databases">
        <title>Nori genome reveals adaptations in red seaweeds to the harsh intertidal environment.</title>
        <authorList>
            <person name="Wang D."/>
            <person name="Mao Y."/>
        </authorList>
    </citation>
    <scope>NUCLEOTIDE SEQUENCE</scope>
    <source>
        <tissue evidence="1">Gametophyte</tissue>
    </source>
</reference>